<gene>
    <name evidence="9" type="ORF">WJX74_004303</name>
</gene>
<feature type="domain" description="Gamma tubulin complex component C-terminal" evidence="7">
    <location>
        <begin position="875"/>
        <end position="1167"/>
    </location>
</feature>
<dbReference type="GO" id="GO:0000930">
    <property type="term" value="C:gamma-tubulin complex"/>
    <property type="evidence" value="ECO:0007669"/>
    <property type="project" value="TreeGrafter"/>
</dbReference>
<evidence type="ECO:0000256" key="5">
    <source>
        <dbReference type="ARBA" id="ARBA00023212"/>
    </source>
</evidence>
<evidence type="ECO:0000313" key="9">
    <source>
        <dbReference type="EMBL" id="KAK9819015.1"/>
    </source>
</evidence>
<keyword evidence="3" id="KW-0963">Cytoplasm</keyword>
<feature type="region of interest" description="Disordered" evidence="6">
    <location>
        <begin position="165"/>
        <end position="199"/>
    </location>
</feature>
<keyword evidence="4" id="KW-0493">Microtubule</keyword>
<dbReference type="Pfam" id="PF04130">
    <property type="entry name" value="GCP_C_terminal"/>
    <property type="match status" value="1"/>
</dbReference>
<evidence type="ECO:0000256" key="4">
    <source>
        <dbReference type="ARBA" id="ARBA00022701"/>
    </source>
</evidence>
<evidence type="ECO:0000256" key="2">
    <source>
        <dbReference type="ARBA" id="ARBA00010337"/>
    </source>
</evidence>
<dbReference type="GO" id="GO:0051225">
    <property type="term" value="P:spindle assembly"/>
    <property type="evidence" value="ECO:0007669"/>
    <property type="project" value="TreeGrafter"/>
</dbReference>
<dbReference type="InterPro" id="IPR040457">
    <property type="entry name" value="GCP_C"/>
</dbReference>
<dbReference type="GO" id="GO:0007020">
    <property type="term" value="P:microtubule nucleation"/>
    <property type="evidence" value="ECO:0007669"/>
    <property type="project" value="InterPro"/>
</dbReference>
<dbReference type="InterPro" id="IPR042241">
    <property type="entry name" value="GCP_C_sf"/>
</dbReference>
<evidence type="ECO:0000256" key="1">
    <source>
        <dbReference type="ARBA" id="ARBA00004245"/>
    </source>
</evidence>
<name>A0AAW1Q9L1_9CHLO</name>
<evidence type="ECO:0000259" key="8">
    <source>
        <dbReference type="Pfam" id="PF17681"/>
    </source>
</evidence>
<organism evidence="9 10">
    <name type="scientific">Apatococcus lobatus</name>
    <dbReference type="NCBI Taxonomy" id="904363"/>
    <lineage>
        <taxon>Eukaryota</taxon>
        <taxon>Viridiplantae</taxon>
        <taxon>Chlorophyta</taxon>
        <taxon>core chlorophytes</taxon>
        <taxon>Trebouxiophyceae</taxon>
        <taxon>Chlorellales</taxon>
        <taxon>Chlorellaceae</taxon>
        <taxon>Apatococcus</taxon>
    </lineage>
</organism>
<evidence type="ECO:0000256" key="6">
    <source>
        <dbReference type="SAM" id="MobiDB-lite"/>
    </source>
</evidence>
<reference evidence="9 10" key="1">
    <citation type="journal article" date="2024" name="Nat. Commun.">
        <title>Phylogenomics reveals the evolutionary origins of lichenization in chlorophyte algae.</title>
        <authorList>
            <person name="Puginier C."/>
            <person name="Libourel C."/>
            <person name="Otte J."/>
            <person name="Skaloud P."/>
            <person name="Haon M."/>
            <person name="Grisel S."/>
            <person name="Petersen M."/>
            <person name="Berrin J.G."/>
            <person name="Delaux P.M."/>
            <person name="Dal Grande F."/>
            <person name="Keller J."/>
        </authorList>
    </citation>
    <scope>NUCLEOTIDE SEQUENCE [LARGE SCALE GENOMIC DNA]</scope>
    <source>
        <strain evidence="9 10">SAG 2145</strain>
    </source>
</reference>
<comment type="caution">
    <text evidence="9">The sequence shown here is derived from an EMBL/GenBank/DDBJ whole genome shotgun (WGS) entry which is preliminary data.</text>
</comment>
<evidence type="ECO:0000256" key="3">
    <source>
        <dbReference type="ARBA" id="ARBA00022490"/>
    </source>
</evidence>
<evidence type="ECO:0000259" key="7">
    <source>
        <dbReference type="Pfam" id="PF04130"/>
    </source>
</evidence>
<sequence length="1171" mass="126641">MYSTFARERQKRREKLLAELISHTTGAQAGNDNHEVAMDFMLRGLEHHRFADINPLHVDQAYARDTRLTLWSSAGSCCWAAAMTSDHLDPQHCLLAVLLDLAGNPLLVRYPPKQPLQPHAAGAMLDSNGSEPDTQSSEDLSDWGLEPEPSALEADLSDENMELSGDEAELLASSSDHSAYDQEEGMNGDTAAAAARSPCDSTLGSGLPNVYHWPDGPAEAAPAAALPKDCLLARLITSRLQDLPFLEPSLASATTETELAGQVLAMLRQVPSPGHAFQLDHDQGVYAACPGAHVPHLSLSALLSCLDHFANLGTLLLRLHKYVTAKQTALVQQSAGHLHPQADPSVSGADHGQEQHESPTEAAFAAVLADECINISAHLLRIEGCIHSAPQHDGQATLLQLEAALEGTREHVELLHHALVVTHLPRAQPATTAGKEDAAAVASAHLLSALYHLLDSISLPGSPSGIHPLPALHRLLHNVTTPGSPAGAAATVLRLFTASLHPTLDALDAWLTSGHLPSRSFIFIHPGKDTSPEAHSFWEQAYTLDSLSQKGTHPEAGPGSWHGSCPEFLQALAPGILAAGKSAILLQANSNTASRKTDQGSEHERMNEDKLPMRFLESLQLLVEQNQKEPLDQPCATTEHDIGCLDALTYVGAEPLPLLGPPLVHMPTALRMAAADAAVRHAEVHQVAAQERTLTAGMNLKPLLSDAALLPPGIAQSCHNDENGIDASGALHMGRSSADSGRQQAVDVASSFSGSSHDTHRVQQLLAQGGKRRQPQPDFLRWSTDSLSLPAFSGTVAEHVWGLEGVESGGPRASTCPPWLRRADQLNLPPASFLLQQCLDGHIAAQVEATGQQLLEQLLGRWGLRRELGILQGLFLQARPWLDGFAAGLFERLKGGRLLADLAPYELTSLAQASLLASCQPGEACPDPETISVSIAEEVEEGQQRARPVTRIQELESLRVEYRVAWPLSIIVDSTALTHYNSLLVFLLQVRWARAALEGGWKREGRGGPGAPHQPGDVLAQRMLHFVAALHQFAMGRLLHSAWPDLLQEIGKAQSLDGVKAAHGRFLDAAAQQCLLVPTRTWRLLQDAVLRILDLILTFADLRTRLQDNTWKQNCGPTDMAELQRLQGTFNDRHRYLLKLLTAKTLKISTQADLNFFTMSLNFNHIYKEAE</sequence>
<evidence type="ECO:0000313" key="10">
    <source>
        <dbReference type="Proteomes" id="UP001438707"/>
    </source>
</evidence>
<dbReference type="GO" id="GO:0000922">
    <property type="term" value="C:spindle pole"/>
    <property type="evidence" value="ECO:0007669"/>
    <property type="project" value="InterPro"/>
</dbReference>
<dbReference type="PANTHER" id="PTHR19302:SF33">
    <property type="entry name" value="GAMMA-TUBULIN COMPLEX COMPONENT 5"/>
    <property type="match status" value="1"/>
</dbReference>
<keyword evidence="10" id="KW-1185">Reference proteome</keyword>
<feature type="region of interest" description="Disordered" evidence="6">
    <location>
        <begin position="334"/>
        <end position="360"/>
    </location>
</feature>
<feature type="compositionally biased region" description="Polar residues" evidence="6">
    <location>
        <begin position="127"/>
        <end position="138"/>
    </location>
</feature>
<dbReference type="Pfam" id="PF17681">
    <property type="entry name" value="GCP_N_terminal"/>
    <property type="match status" value="1"/>
</dbReference>
<dbReference type="Proteomes" id="UP001438707">
    <property type="component" value="Unassembled WGS sequence"/>
</dbReference>
<feature type="region of interest" description="Disordered" evidence="6">
    <location>
        <begin position="113"/>
        <end position="148"/>
    </location>
</feature>
<keyword evidence="5" id="KW-0206">Cytoskeleton</keyword>
<dbReference type="Gene3D" id="1.20.120.1900">
    <property type="entry name" value="Gamma-tubulin complex, C-terminal domain"/>
    <property type="match status" value="1"/>
</dbReference>
<proteinExistence type="inferred from homology"/>
<dbReference type="GO" id="GO:0005874">
    <property type="term" value="C:microtubule"/>
    <property type="evidence" value="ECO:0007669"/>
    <property type="project" value="UniProtKB-KW"/>
</dbReference>
<comment type="subcellular location">
    <subcellularLocation>
        <location evidence="1">Cytoplasm</location>
        <location evidence="1">Cytoskeleton</location>
    </subcellularLocation>
</comment>
<dbReference type="GO" id="GO:0051011">
    <property type="term" value="F:microtubule minus-end binding"/>
    <property type="evidence" value="ECO:0007669"/>
    <property type="project" value="TreeGrafter"/>
</dbReference>
<dbReference type="InterPro" id="IPR007259">
    <property type="entry name" value="GCP"/>
</dbReference>
<comment type="similarity">
    <text evidence="2">Belongs to the TUBGCP family.</text>
</comment>
<dbReference type="InterPro" id="IPR041470">
    <property type="entry name" value="GCP_N"/>
</dbReference>
<dbReference type="GO" id="GO:0043015">
    <property type="term" value="F:gamma-tubulin binding"/>
    <property type="evidence" value="ECO:0007669"/>
    <property type="project" value="InterPro"/>
</dbReference>
<dbReference type="GO" id="GO:0000278">
    <property type="term" value="P:mitotic cell cycle"/>
    <property type="evidence" value="ECO:0007669"/>
    <property type="project" value="TreeGrafter"/>
</dbReference>
<evidence type="ECO:0008006" key="11">
    <source>
        <dbReference type="Google" id="ProtNLM"/>
    </source>
</evidence>
<dbReference type="GO" id="GO:0051321">
    <property type="term" value="P:meiotic cell cycle"/>
    <property type="evidence" value="ECO:0007669"/>
    <property type="project" value="TreeGrafter"/>
</dbReference>
<feature type="domain" description="Gamma tubulin complex component protein N-terminal" evidence="8">
    <location>
        <begin position="274"/>
        <end position="617"/>
    </location>
</feature>
<dbReference type="EMBL" id="JALJOS010000051">
    <property type="protein sequence ID" value="KAK9819015.1"/>
    <property type="molecule type" value="Genomic_DNA"/>
</dbReference>
<dbReference type="AlphaFoldDB" id="A0AAW1Q9L1"/>
<dbReference type="PANTHER" id="PTHR19302">
    <property type="entry name" value="GAMMA TUBULIN COMPLEX PROTEIN"/>
    <property type="match status" value="1"/>
</dbReference>
<protein>
    <recommendedName>
        <fullName evidence="11">Gamma-tubulin complex component</fullName>
    </recommendedName>
</protein>
<accession>A0AAW1Q9L1</accession>
<dbReference type="GO" id="GO:0031122">
    <property type="term" value="P:cytoplasmic microtubule organization"/>
    <property type="evidence" value="ECO:0007669"/>
    <property type="project" value="TreeGrafter"/>
</dbReference>